<name>A0A2P7R1Z4_9GAMM</name>
<dbReference type="AlphaFoldDB" id="A0A2P7R1Z4"/>
<dbReference type="GO" id="GO:0016887">
    <property type="term" value="F:ATP hydrolysis activity"/>
    <property type="evidence" value="ECO:0007669"/>
    <property type="project" value="InterPro"/>
</dbReference>
<dbReference type="GO" id="GO:0005524">
    <property type="term" value="F:ATP binding"/>
    <property type="evidence" value="ECO:0007669"/>
    <property type="project" value="InterPro"/>
</dbReference>
<organism evidence="2 3">
    <name type="scientific">Zobellella taiwanensis</name>
    <dbReference type="NCBI Taxonomy" id="347535"/>
    <lineage>
        <taxon>Bacteria</taxon>
        <taxon>Pseudomonadati</taxon>
        <taxon>Pseudomonadota</taxon>
        <taxon>Gammaproteobacteria</taxon>
        <taxon>Aeromonadales</taxon>
        <taxon>Aeromonadaceae</taxon>
        <taxon>Zobellella</taxon>
    </lineage>
</organism>
<dbReference type="PANTHER" id="PTHR40396">
    <property type="entry name" value="ATPASE-LIKE PROTEIN"/>
    <property type="match status" value="1"/>
</dbReference>
<proteinExistence type="predicted"/>
<dbReference type="SUPFAM" id="SSF52540">
    <property type="entry name" value="P-loop containing nucleoside triphosphate hydrolases"/>
    <property type="match status" value="1"/>
</dbReference>
<dbReference type="Pfam" id="PF13304">
    <property type="entry name" value="AAA_21"/>
    <property type="match status" value="1"/>
</dbReference>
<dbReference type="InterPro" id="IPR014555">
    <property type="entry name" value="RecF-like"/>
</dbReference>
<dbReference type="Gene3D" id="3.40.50.300">
    <property type="entry name" value="P-loop containing nucleotide triphosphate hydrolases"/>
    <property type="match status" value="1"/>
</dbReference>
<dbReference type="InterPro" id="IPR027417">
    <property type="entry name" value="P-loop_NTPase"/>
</dbReference>
<evidence type="ECO:0000313" key="2">
    <source>
        <dbReference type="EMBL" id="PSJ44243.1"/>
    </source>
</evidence>
<reference evidence="2 3" key="1">
    <citation type="submission" date="2018-03" db="EMBL/GenBank/DDBJ databases">
        <title>The draft genome of Zobellella taiwanensis JCM 13381.</title>
        <authorList>
            <person name="Liu L."/>
            <person name="Li L."/>
            <person name="Wang T."/>
            <person name="Zhang X."/>
            <person name="Liang L."/>
        </authorList>
    </citation>
    <scope>NUCLEOTIDE SEQUENCE [LARGE SCALE GENOMIC DNA]</scope>
    <source>
        <strain evidence="2 3">JCM 13381</strain>
    </source>
</reference>
<dbReference type="PANTHER" id="PTHR40396:SF1">
    <property type="entry name" value="ATPASE AAA-TYPE CORE DOMAIN-CONTAINING PROTEIN"/>
    <property type="match status" value="1"/>
</dbReference>
<dbReference type="PIRSF" id="PIRSF029347">
    <property type="entry name" value="RecF"/>
    <property type="match status" value="1"/>
</dbReference>
<evidence type="ECO:0000313" key="3">
    <source>
        <dbReference type="Proteomes" id="UP000242181"/>
    </source>
</evidence>
<evidence type="ECO:0000259" key="1">
    <source>
        <dbReference type="Pfam" id="PF13304"/>
    </source>
</evidence>
<dbReference type="EMBL" id="PXYH01000008">
    <property type="protein sequence ID" value="PSJ44243.1"/>
    <property type="molecule type" value="Genomic_DNA"/>
</dbReference>
<protein>
    <submittedName>
        <fullName evidence="2">ATPase</fullName>
    </submittedName>
</protein>
<dbReference type="CDD" id="cd00267">
    <property type="entry name" value="ABC_ATPase"/>
    <property type="match status" value="1"/>
</dbReference>
<sequence>MISKFLFKNWKSHRESTLHIDPLTILIGTNASGKSNALDALLFLNRVAMGAQLTAALQGEGTQMAVRGGIEWAARRPGNTFSLEVTVRATEQMDYEYRLDGHVLGNRCDLLAEQLIRIKYRATKDGARSSESGRINLFTTDSCDDHSPTIVARLYNEKRGSPRPLSRANAVLYQLMGQKPRQEIEDGVAAVLEALKNIFVLDPIPSHMRGYSALSERLEPDAANIAGVLAALPADKKEDIESTLTRFASKLPEKDIRKVYAEPVGKFGSDAMLYCDEHWGNSKENAAVDARGMSDGSLRFLAILTALLTRPQGSLLIIEEVDNGLHPSRAQLLLHMLKEVGGEREVDVVVTTHNPALLDAMGTEMVPFISVAHRDPTTGDSLLTLLEDIADLPKLLAQGTVGRLSSRGLIEASLHSEQGKQEAGV</sequence>
<dbReference type="OrthoDB" id="104167at2"/>
<dbReference type="InterPro" id="IPR003959">
    <property type="entry name" value="ATPase_AAA_core"/>
</dbReference>
<accession>A0A2P7R1Z4</accession>
<dbReference type="RefSeq" id="WP_106453123.1">
    <property type="nucleotide sequence ID" value="NZ_PXYH01000008.1"/>
</dbReference>
<dbReference type="Proteomes" id="UP000242181">
    <property type="component" value="Unassembled WGS sequence"/>
</dbReference>
<keyword evidence="3" id="KW-1185">Reference proteome</keyword>
<feature type="domain" description="ATPase AAA-type core" evidence="1">
    <location>
        <begin position="23"/>
        <end position="359"/>
    </location>
</feature>
<comment type="caution">
    <text evidence="2">The sequence shown here is derived from an EMBL/GenBank/DDBJ whole genome shotgun (WGS) entry which is preliminary data.</text>
</comment>
<gene>
    <name evidence="2" type="ORF">C7I36_07625</name>
</gene>